<dbReference type="SUPFAM" id="SSF56219">
    <property type="entry name" value="DNase I-like"/>
    <property type="match status" value="1"/>
</dbReference>
<comment type="caution">
    <text evidence="4">The sequence shown here is derived from an EMBL/GenBank/DDBJ whole genome shotgun (WGS) entry which is preliminary data.</text>
</comment>
<feature type="region of interest" description="Disordered" evidence="1">
    <location>
        <begin position="902"/>
        <end position="936"/>
    </location>
</feature>
<sequence>MCRLNNQSRARLDRFLATPSWSDQYSRVLQRRLPRPTSDHFPILLEGGGIRRGPSPFKFENMWLKVEGFQELIEGWWQGIVVSGRPSYRLATKLKGLKQNLKTWNKEVFGRLEKNKAEALQQVERWDSVEEERSLTEEELDQKKEAKESYAKWVSMEEVHWRQLSRELWLREGDRNTGFFHRMANAHRRVNAMTKIKINGVRFTEEQDMREGIANAYQQLLSENPGWKADTGGLLLNQISPSEADGIEVPFSEIEIYTALMGMNGDKAPGPDGFTVAFWQNSDYRPISLLGALYKLLAKVLGNRLKKVISKVISPNQNAFIKGRQILDGSLIANEVIDSWQKRGEKGIVCKLDIKKAYDSINWQFLLKVMQKMGFGSKWIGWMWNCISTVNYSVLVNGVPAGFFLKHKRVKARGPPFPYLFIMGMEVLSVLITRAAEGGFIQGCRIWRGREQAVKITHFLFADDTIVFCEAKKDALLYLGWILFWFEAASGLKINLDKSMVIPVGEVEGVLEMAAEIGCRVGQLPTVYLGLPLGAPNRASSAWDGVEERMRRRLALWKRQYLSKVARRIEKLQRDFLWGGANGGSKVHLVRWEVVCADKDKGGLGLRKITLLNKALLGKWIWRFACAKEELWKKVLEAKYGKEELGWRTRKANGAFGVGVWKEILKESTWCWENMGFKVGKGNRIRFWTDLWCGNNVLSQGFPNLFSMAAHRNVTVEECWDQNVVELRDYSVNVEDDSVFWKKGEDGLFKVKKAYNVLVNSQGLDFPHSNVWVDKVPTKIAFFAWEATWGRSSLWIGCREEGGIYLIGWVFPNSVKEVLSSWRGSFVGRKRKKCGSPSRYSFSGLYGRRGTVTVFHSGPLIFFPNHSGQPHRRRISTTLATFSGELSGELFRRRLFPTLTTPKKSAWRRSPTSSKASEPENPPRAGHAHFSGRRLNLTRRRMRARETFSGDAPPSPASPDADQHPYLPGFPIRALHVPLLGIFVSVSPPNSLSGEVPTTFFSTPIPARALGSVLLPFWCENYRSWSASVELWFMGQGYEDHLITQEADIPEAKGLYTNDIQRLYKVASAIVHLSQQDLDLSTYIGQIASLKEEFLTVMPLIPDVGAQQTQLDKFFMVLTLIGLRPDLESIRDQILGSSSVPSLDDMFARLLRISSTQTLPSDSASDSSVLVSQTTSRGGRSGTRGRGQRPHCTYCNKLGHTRDRCYQLHGRPPRTAHMAQSSDSPLPQPPSSSASQTSQASIASVAQPGSFSSITTTSDLPTVTLANGSQTVAKGIGLALPLPSLPLTSVLYTPECPFNLISISKITRTLNCSITFSDKFVTLQDRSTGKTIGIGRESQGLYHLTSDSSPAVCISTDAPLLIHTRLGHPSLSKFQKMVPRFFHFVVASVDNAREYFSAQFTSFMSHHGILHQSSCAHTPQQNGVAERKNRHLVETARTLLLHSHIPHSLLFPDQPLYFLPPRVFGCTCFVHILTPGQDKLSAKAMKCLFLGYSRLQKGYRCYSLETHRYFISADVTFFEDSPFFSTTSESLPVSEVYHHRPRVVAPLPFPEAPADSLPIPSASPAPALPSPNDFTHCCSERAPMKLFPIQAGDRQWWMKWLLCTLMALGILLFYPLGKSTVGCRWVYAVKVGPDGQVDRLKARLVAKGYTQVYGSDYGDTFSPVAKIASVRLLLSMAAMCSWPLYQLDIKNVFLHGDLARKFIWSNLPGFVAQGESGLVCSDQDGIQKLKQHLFTHFQTKDLGKLKYFLGIEIAQSQFWCGPFPKEGEPLGDPGDIDGSHWDVVIRILRYIKSTPGQGVLYENRGHTQVVGYTDADWAGSPTDRRSTSGSSAEVEYRAMALATCELIWLRHLLQELRFGKDEQMKLICDNQAALHNASNPVFHERTKHIEVDCHFIREKIASGCVATSFC</sequence>
<dbReference type="EMBL" id="QGNW01002653">
    <property type="protein sequence ID" value="RVW13406.1"/>
    <property type="molecule type" value="Genomic_DNA"/>
</dbReference>
<dbReference type="GO" id="GO:0015074">
    <property type="term" value="P:DNA integration"/>
    <property type="evidence" value="ECO:0007669"/>
    <property type="project" value="InterPro"/>
</dbReference>
<gene>
    <name evidence="4" type="primary">POLX_2446</name>
    <name evidence="4" type="ORF">CK203_102331</name>
</gene>
<feature type="compositionally biased region" description="Low complexity" evidence="1">
    <location>
        <begin position="1161"/>
        <end position="1178"/>
    </location>
</feature>
<proteinExistence type="predicted"/>
<dbReference type="PROSITE" id="PS50878">
    <property type="entry name" value="RT_POL"/>
    <property type="match status" value="1"/>
</dbReference>
<dbReference type="InterPro" id="IPR000477">
    <property type="entry name" value="RT_dom"/>
</dbReference>
<dbReference type="CDD" id="cd09272">
    <property type="entry name" value="RNase_HI_RT_Ty1"/>
    <property type="match status" value="1"/>
</dbReference>
<dbReference type="Pfam" id="PF13976">
    <property type="entry name" value="gag_pre-integrs"/>
    <property type="match status" value="1"/>
</dbReference>
<dbReference type="PANTHER" id="PTHR46890:SF50">
    <property type="entry name" value="RNA-DIRECTED DNA POLYMERASE, EUKARYOTA, REVERSE TRANSCRIPTASE ZINC-BINDING DOMAIN PROTEIN-RELATED"/>
    <property type="match status" value="1"/>
</dbReference>
<dbReference type="Gene3D" id="3.30.420.10">
    <property type="entry name" value="Ribonuclease H-like superfamily/Ribonuclease H"/>
    <property type="match status" value="1"/>
</dbReference>
<dbReference type="SUPFAM" id="SSF53098">
    <property type="entry name" value="Ribonuclease H-like"/>
    <property type="match status" value="1"/>
</dbReference>
<dbReference type="InterPro" id="IPR025724">
    <property type="entry name" value="GAG-pre-integrase_dom"/>
</dbReference>
<dbReference type="InterPro" id="IPR013103">
    <property type="entry name" value="RVT_2"/>
</dbReference>
<dbReference type="InterPro" id="IPR043502">
    <property type="entry name" value="DNA/RNA_pol_sf"/>
</dbReference>
<evidence type="ECO:0000313" key="5">
    <source>
        <dbReference type="Proteomes" id="UP000288805"/>
    </source>
</evidence>
<dbReference type="Pfam" id="PF00078">
    <property type="entry name" value="RVT_1"/>
    <property type="match status" value="1"/>
</dbReference>
<dbReference type="Proteomes" id="UP000288805">
    <property type="component" value="Unassembled WGS sequence"/>
</dbReference>
<reference evidence="4 5" key="1">
    <citation type="journal article" date="2018" name="PLoS Genet.">
        <title>Population sequencing reveals clonal diversity and ancestral inbreeding in the grapevine cultivar Chardonnay.</title>
        <authorList>
            <person name="Roach M.J."/>
            <person name="Johnson D.L."/>
            <person name="Bohlmann J."/>
            <person name="van Vuuren H.J."/>
            <person name="Jones S.J."/>
            <person name="Pretorius I.S."/>
            <person name="Schmidt S.A."/>
            <person name="Borneman A.R."/>
        </authorList>
    </citation>
    <scope>NUCLEOTIDE SEQUENCE [LARGE SCALE GENOMIC DNA]</scope>
    <source>
        <strain evidence="5">cv. Chardonnay</strain>
        <tissue evidence="4">Leaf</tissue>
    </source>
</reference>
<evidence type="ECO:0000259" key="2">
    <source>
        <dbReference type="PROSITE" id="PS50878"/>
    </source>
</evidence>
<feature type="compositionally biased region" description="Basic residues" evidence="1">
    <location>
        <begin position="926"/>
        <end position="936"/>
    </location>
</feature>
<accession>A0A438BR28</accession>
<name>A0A438BR28_VITVI</name>
<dbReference type="SUPFAM" id="SSF56672">
    <property type="entry name" value="DNA/RNA polymerases"/>
    <property type="match status" value="1"/>
</dbReference>
<feature type="compositionally biased region" description="Low complexity" evidence="1">
    <location>
        <begin position="1219"/>
        <end position="1242"/>
    </location>
</feature>
<dbReference type="InterPro" id="IPR052343">
    <property type="entry name" value="Retrotransposon-Effector_Assoc"/>
</dbReference>
<dbReference type="GO" id="GO:0003676">
    <property type="term" value="F:nucleic acid binding"/>
    <property type="evidence" value="ECO:0007669"/>
    <property type="project" value="InterPro"/>
</dbReference>
<feature type="region of interest" description="Disordered" evidence="1">
    <location>
        <begin position="1158"/>
        <end position="1191"/>
    </location>
</feature>
<dbReference type="InterPro" id="IPR036691">
    <property type="entry name" value="Endo/exonu/phosph_ase_sf"/>
</dbReference>
<organism evidence="4 5">
    <name type="scientific">Vitis vinifera</name>
    <name type="common">Grape</name>
    <dbReference type="NCBI Taxonomy" id="29760"/>
    <lineage>
        <taxon>Eukaryota</taxon>
        <taxon>Viridiplantae</taxon>
        <taxon>Streptophyta</taxon>
        <taxon>Embryophyta</taxon>
        <taxon>Tracheophyta</taxon>
        <taxon>Spermatophyta</taxon>
        <taxon>Magnoliopsida</taxon>
        <taxon>eudicotyledons</taxon>
        <taxon>Gunneridae</taxon>
        <taxon>Pentapetalae</taxon>
        <taxon>rosids</taxon>
        <taxon>Vitales</taxon>
        <taxon>Vitaceae</taxon>
        <taxon>Viteae</taxon>
        <taxon>Vitis</taxon>
    </lineage>
</organism>
<dbReference type="PROSITE" id="PS50994">
    <property type="entry name" value="INTEGRASE"/>
    <property type="match status" value="1"/>
</dbReference>
<feature type="region of interest" description="Disordered" evidence="1">
    <location>
        <begin position="945"/>
        <end position="964"/>
    </location>
</feature>
<dbReference type="Pfam" id="PF25597">
    <property type="entry name" value="SH3_retrovirus"/>
    <property type="match status" value="1"/>
</dbReference>
<dbReference type="CDD" id="cd01650">
    <property type="entry name" value="RT_nLTR_like"/>
    <property type="match status" value="1"/>
</dbReference>
<evidence type="ECO:0000256" key="1">
    <source>
        <dbReference type="SAM" id="MobiDB-lite"/>
    </source>
</evidence>
<dbReference type="Pfam" id="PF07727">
    <property type="entry name" value="RVT_2"/>
    <property type="match status" value="1"/>
</dbReference>
<evidence type="ECO:0000313" key="4">
    <source>
        <dbReference type="EMBL" id="RVW13406.1"/>
    </source>
</evidence>
<feature type="domain" description="Integrase catalytic" evidence="3">
    <location>
        <begin position="1389"/>
        <end position="1440"/>
    </location>
</feature>
<feature type="region of interest" description="Disordered" evidence="1">
    <location>
        <begin position="1206"/>
        <end position="1242"/>
    </location>
</feature>
<dbReference type="InterPro" id="IPR001584">
    <property type="entry name" value="Integrase_cat-core"/>
</dbReference>
<evidence type="ECO:0000259" key="3">
    <source>
        <dbReference type="PROSITE" id="PS50994"/>
    </source>
</evidence>
<dbReference type="InterPro" id="IPR036397">
    <property type="entry name" value="RNaseH_sf"/>
</dbReference>
<dbReference type="InterPro" id="IPR057670">
    <property type="entry name" value="SH3_retrovirus"/>
</dbReference>
<dbReference type="InterPro" id="IPR012337">
    <property type="entry name" value="RNaseH-like_sf"/>
</dbReference>
<protein>
    <submittedName>
        <fullName evidence="4">Retrovirus-related Pol polyprotein from transposon TNT 1-94</fullName>
    </submittedName>
</protein>
<dbReference type="PANTHER" id="PTHR46890">
    <property type="entry name" value="NON-LTR RETROLELEMENT REVERSE TRANSCRIPTASE-LIKE PROTEIN-RELATED"/>
    <property type="match status" value="1"/>
</dbReference>
<feature type="domain" description="Reverse transcriptase" evidence="2">
    <location>
        <begin position="258"/>
        <end position="533"/>
    </location>
</feature>